<sequence>MKWQCQNAEDLAVTQMMRIHTLEARARTDTVEDADRTNEAMTPESIQAIIDRAIQRNSTYTKDDASQSSGEGLRRPVQPARV</sequence>
<reference evidence="2" key="1">
    <citation type="journal article" date="2019" name="Sci. Rep.">
        <title>Draft genome of Tanacetum cinerariifolium, the natural source of mosquito coil.</title>
        <authorList>
            <person name="Yamashiro T."/>
            <person name="Shiraishi A."/>
            <person name="Satake H."/>
            <person name="Nakayama K."/>
        </authorList>
    </citation>
    <scope>NUCLEOTIDE SEQUENCE</scope>
</reference>
<comment type="caution">
    <text evidence="2">The sequence shown here is derived from an EMBL/GenBank/DDBJ whole genome shotgun (WGS) entry which is preliminary data.</text>
</comment>
<organism evidence="2">
    <name type="scientific">Tanacetum cinerariifolium</name>
    <name type="common">Dalmatian daisy</name>
    <name type="synonym">Chrysanthemum cinerariifolium</name>
    <dbReference type="NCBI Taxonomy" id="118510"/>
    <lineage>
        <taxon>Eukaryota</taxon>
        <taxon>Viridiplantae</taxon>
        <taxon>Streptophyta</taxon>
        <taxon>Embryophyta</taxon>
        <taxon>Tracheophyta</taxon>
        <taxon>Spermatophyta</taxon>
        <taxon>Magnoliopsida</taxon>
        <taxon>eudicotyledons</taxon>
        <taxon>Gunneridae</taxon>
        <taxon>Pentapetalae</taxon>
        <taxon>asterids</taxon>
        <taxon>campanulids</taxon>
        <taxon>Asterales</taxon>
        <taxon>Asteraceae</taxon>
        <taxon>Asteroideae</taxon>
        <taxon>Anthemideae</taxon>
        <taxon>Anthemidinae</taxon>
        <taxon>Tanacetum</taxon>
    </lineage>
</organism>
<name>A0A699VM41_TANCI</name>
<feature type="compositionally biased region" description="Polar residues" evidence="1">
    <location>
        <begin position="57"/>
        <end position="70"/>
    </location>
</feature>
<dbReference type="EMBL" id="BKCJ011474862">
    <property type="protein sequence ID" value="GFD36675.1"/>
    <property type="molecule type" value="Genomic_DNA"/>
</dbReference>
<gene>
    <name evidence="2" type="ORF">Tci_908644</name>
</gene>
<protein>
    <submittedName>
        <fullName evidence="2">Uncharacterized protein</fullName>
    </submittedName>
</protein>
<evidence type="ECO:0000313" key="2">
    <source>
        <dbReference type="EMBL" id="GFD36675.1"/>
    </source>
</evidence>
<feature type="region of interest" description="Disordered" evidence="1">
    <location>
        <begin position="57"/>
        <end position="82"/>
    </location>
</feature>
<evidence type="ECO:0000256" key="1">
    <source>
        <dbReference type="SAM" id="MobiDB-lite"/>
    </source>
</evidence>
<proteinExistence type="predicted"/>
<dbReference type="AlphaFoldDB" id="A0A699VM41"/>
<accession>A0A699VM41</accession>